<keyword evidence="1" id="KW-1133">Transmembrane helix</keyword>
<evidence type="ECO:0000313" key="3">
    <source>
        <dbReference type="EMBL" id="OCH92728.1"/>
    </source>
</evidence>
<dbReference type="OrthoDB" id="2560628at2759"/>
<dbReference type="PANTHER" id="PTHR42109">
    <property type="entry name" value="UNPLACED GENOMIC SCAFFOLD UM_SCAF_CONTIG_1.265, WHOLE GENOME SHOTGUN SEQUENCE"/>
    <property type="match status" value="1"/>
</dbReference>
<feature type="transmembrane region" description="Helical" evidence="1">
    <location>
        <begin position="112"/>
        <end position="129"/>
    </location>
</feature>
<proteinExistence type="predicted"/>
<reference evidence="3 4" key="1">
    <citation type="submission" date="2016-07" db="EMBL/GenBank/DDBJ databases">
        <title>Draft genome of the white-rot fungus Obba rivulosa 3A-2.</title>
        <authorList>
            <consortium name="DOE Joint Genome Institute"/>
            <person name="Miettinen O."/>
            <person name="Riley R."/>
            <person name="Acob R."/>
            <person name="Barry K."/>
            <person name="Cullen D."/>
            <person name="De Vries R."/>
            <person name="Hainaut M."/>
            <person name="Hatakka A."/>
            <person name="Henrissat B."/>
            <person name="Hilden K."/>
            <person name="Kuo R."/>
            <person name="Labutti K."/>
            <person name="Lipzen A."/>
            <person name="Makela M.R."/>
            <person name="Sandor L."/>
            <person name="Spatafora J.W."/>
            <person name="Grigoriev I.V."/>
            <person name="Hibbett D.S."/>
        </authorList>
    </citation>
    <scope>NUCLEOTIDE SEQUENCE [LARGE SCALE GENOMIC DNA]</scope>
    <source>
        <strain evidence="3 4">3A-2</strain>
    </source>
</reference>
<keyword evidence="1" id="KW-0812">Transmembrane</keyword>
<sequence length="290" mass="31200">MVHLDARGDISVAEIIIYIPILIMSGILVLRHGFARRAGWIFLLILSIVRIAGGITHIALEQNPTNSTLQIVVGILESAGVSPLLLATLGFLNIVCQETLGEDPLIDKGLKLLGALGTVALVLTIIGGVKAGDAKSASDISSGLKFRHIGVVLFGVLYALLFLAHGFCWANSGRLMKHRRMLLTGISIALPFLAIRVAYTILSAYSPLTFGFNSDGQKIAETCSGWLCKFSSTSGSWAVYLFMSVATEYVSVIIYTVVGTRIPLQKDYAGGRNPNGWNSDEELMKYGGRV</sequence>
<accession>A0A8E2DP27</accession>
<keyword evidence="4" id="KW-1185">Reference proteome</keyword>
<gene>
    <name evidence="3" type="ORF">OBBRIDRAFT_750980</name>
</gene>
<feature type="domain" description="DUF7702" evidence="2">
    <location>
        <begin position="4"/>
        <end position="261"/>
    </location>
</feature>
<protein>
    <recommendedName>
        <fullName evidence="2">DUF7702 domain-containing protein</fullName>
    </recommendedName>
</protein>
<feature type="transmembrane region" description="Helical" evidence="1">
    <location>
        <begin position="182"/>
        <end position="202"/>
    </location>
</feature>
<evidence type="ECO:0000313" key="4">
    <source>
        <dbReference type="Proteomes" id="UP000250043"/>
    </source>
</evidence>
<keyword evidence="1" id="KW-0472">Membrane</keyword>
<feature type="transmembrane region" description="Helical" evidence="1">
    <location>
        <begin position="149"/>
        <end position="170"/>
    </location>
</feature>
<dbReference type="PANTHER" id="PTHR42109:SF2">
    <property type="entry name" value="INTEGRAL MEMBRANE PROTEIN"/>
    <property type="match status" value="1"/>
</dbReference>
<feature type="transmembrane region" description="Helical" evidence="1">
    <location>
        <begin position="12"/>
        <end position="31"/>
    </location>
</feature>
<dbReference type="AlphaFoldDB" id="A0A8E2DP27"/>
<feature type="transmembrane region" description="Helical" evidence="1">
    <location>
        <begin position="71"/>
        <end position="92"/>
    </location>
</feature>
<dbReference type="EMBL" id="KV722365">
    <property type="protein sequence ID" value="OCH92728.1"/>
    <property type="molecule type" value="Genomic_DNA"/>
</dbReference>
<feature type="transmembrane region" description="Helical" evidence="1">
    <location>
        <begin position="38"/>
        <end position="59"/>
    </location>
</feature>
<dbReference type="Pfam" id="PF24800">
    <property type="entry name" value="DUF7702"/>
    <property type="match status" value="1"/>
</dbReference>
<feature type="transmembrane region" description="Helical" evidence="1">
    <location>
        <begin position="237"/>
        <end position="258"/>
    </location>
</feature>
<evidence type="ECO:0000259" key="2">
    <source>
        <dbReference type="Pfam" id="PF24800"/>
    </source>
</evidence>
<dbReference type="InterPro" id="IPR056119">
    <property type="entry name" value="DUF7702"/>
</dbReference>
<evidence type="ECO:0000256" key="1">
    <source>
        <dbReference type="SAM" id="Phobius"/>
    </source>
</evidence>
<dbReference type="Proteomes" id="UP000250043">
    <property type="component" value="Unassembled WGS sequence"/>
</dbReference>
<organism evidence="3 4">
    <name type="scientific">Obba rivulosa</name>
    <dbReference type="NCBI Taxonomy" id="1052685"/>
    <lineage>
        <taxon>Eukaryota</taxon>
        <taxon>Fungi</taxon>
        <taxon>Dikarya</taxon>
        <taxon>Basidiomycota</taxon>
        <taxon>Agaricomycotina</taxon>
        <taxon>Agaricomycetes</taxon>
        <taxon>Polyporales</taxon>
        <taxon>Gelatoporiaceae</taxon>
        <taxon>Obba</taxon>
    </lineage>
</organism>
<name>A0A8E2DP27_9APHY</name>